<dbReference type="PROSITE" id="PS50011">
    <property type="entry name" value="PROTEIN_KINASE_DOM"/>
    <property type="match status" value="1"/>
</dbReference>
<feature type="region of interest" description="Disordered" evidence="7">
    <location>
        <begin position="63"/>
        <end position="94"/>
    </location>
</feature>
<dbReference type="Gene3D" id="1.10.510.10">
    <property type="entry name" value="Transferase(Phosphotransferase) domain 1"/>
    <property type="match status" value="1"/>
</dbReference>
<evidence type="ECO:0000259" key="8">
    <source>
        <dbReference type="PROSITE" id="PS50011"/>
    </source>
</evidence>
<keyword evidence="4 6" id="KW-0067">ATP-binding</keyword>
<feature type="region of interest" description="Disordered" evidence="7">
    <location>
        <begin position="439"/>
        <end position="470"/>
    </location>
</feature>
<dbReference type="Proteomes" id="UP000217199">
    <property type="component" value="Unassembled WGS sequence"/>
</dbReference>
<evidence type="ECO:0000256" key="5">
    <source>
        <dbReference type="ARBA" id="ARBA00037982"/>
    </source>
</evidence>
<reference evidence="9 10" key="1">
    <citation type="journal article" date="2017" name="Mol. Ecol.">
        <title>Comparative and population genomic landscape of Phellinus noxius: A hypervariable fungus causing root rot in trees.</title>
        <authorList>
            <person name="Chung C.L."/>
            <person name="Lee T.J."/>
            <person name="Akiba M."/>
            <person name="Lee H.H."/>
            <person name="Kuo T.H."/>
            <person name="Liu D."/>
            <person name="Ke H.M."/>
            <person name="Yokoi T."/>
            <person name="Roa M.B."/>
            <person name="Lu M.J."/>
            <person name="Chang Y.Y."/>
            <person name="Ann P.J."/>
            <person name="Tsai J.N."/>
            <person name="Chen C.Y."/>
            <person name="Tzean S.S."/>
            <person name="Ota Y."/>
            <person name="Hattori T."/>
            <person name="Sahashi N."/>
            <person name="Liou R.F."/>
            <person name="Kikuchi T."/>
            <person name="Tsai I.J."/>
        </authorList>
    </citation>
    <scope>NUCLEOTIDE SEQUENCE [LARGE SCALE GENOMIC DNA]</scope>
    <source>
        <strain evidence="9 10">FFPRI411160</strain>
    </source>
</reference>
<dbReference type="InParanoid" id="A0A286UGS9"/>
<evidence type="ECO:0000313" key="10">
    <source>
        <dbReference type="Proteomes" id="UP000217199"/>
    </source>
</evidence>
<protein>
    <submittedName>
        <fullName evidence="9">Other wee kinase</fullName>
    </submittedName>
</protein>
<feature type="compositionally biased region" description="Polar residues" evidence="7">
    <location>
        <begin position="447"/>
        <end position="459"/>
    </location>
</feature>
<feature type="binding site" evidence="6">
    <location>
        <position position="821"/>
    </location>
    <ligand>
        <name>ATP</name>
        <dbReference type="ChEBI" id="CHEBI:30616"/>
    </ligand>
</feature>
<evidence type="ECO:0000313" key="9">
    <source>
        <dbReference type="EMBL" id="PAV18748.1"/>
    </source>
</evidence>
<dbReference type="InterPro" id="IPR000719">
    <property type="entry name" value="Prot_kinase_dom"/>
</dbReference>
<evidence type="ECO:0000256" key="3">
    <source>
        <dbReference type="ARBA" id="ARBA00022777"/>
    </source>
</evidence>
<feature type="region of interest" description="Disordered" evidence="7">
    <location>
        <begin position="337"/>
        <end position="365"/>
    </location>
</feature>
<evidence type="ECO:0000256" key="1">
    <source>
        <dbReference type="ARBA" id="ARBA00022679"/>
    </source>
</evidence>
<proteinExistence type="inferred from homology"/>
<dbReference type="SMART" id="SM00220">
    <property type="entry name" value="S_TKc"/>
    <property type="match status" value="1"/>
</dbReference>
<feature type="region of interest" description="Disordered" evidence="7">
    <location>
        <begin position="236"/>
        <end position="310"/>
    </location>
</feature>
<dbReference type="OrthoDB" id="5337378at2759"/>
<dbReference type="GO" id="GO:0005524">
    <property type="term" value="F:ATP binding"/>
    <property type="evidence" value="ECO:0007669"/>
    <property type="project" value="UniProtKB-UniRule"/>
</dbReference>
<feature type="compositionally biased region" description="Polar residues" evidence="7">
    <location>
        <begin position="709"/>
        <end position="720"/>
    </location>
</feature>
<keyword evidence="10" id="KW-1185">Reference proteome</keyword>
<feature type="compositionally biased region" description="Basic residues" evidence="7">
    <location>
        <begin position="284"/>
        <end position="300"/>
    </location>
</feature>
<evidence type="ECO:0000256" key="2">
    <source>
        <dbReference type="ARBA" id="ARBA00022741"/>
    </source>
</evidence>
<dbReference type="Gene3D" id="3.30.200.20">
    <property type="entry name" value="Phosphorylase Kinase, domain 1"/>
    <property type="match status" value="1"/>
</dbReference>
<evidence type="ECO:0000256" key="6">
    <source>
        <dbReference type="PROSITE-ProRule" id="PRU10141"/>
    </source>
</evidence>
<organism evidence="9 10">
    <name type="scientific">Pyrrhoderma noxium</name>
    <dbReference type="NCBI Taxonomy" id="2282107"/>
    <lineage>
        <taxon>Eukaryota</taxon>
        <taxon>Fungi</taxon>
        <taxon>Dikarya</taxon>
        <taxon>Basidiomycota</taxon>
        <taxon>Agaricomycotina</taxon>
        <taxon>Agaricomycetes</taxon>
        <taxon>Hymenochaetales</taxon>
        <taxon>Hymenochaetaceae</taxon>
        <taxon>Pyrrhoderma</taxon>
    </lineage>
</organism>
<dbReference type="SUPFAM" id="SSF56112">
    <property type="entry name" value="Protein kinase-like (PK-like)"/>
    <property type="match status" value="1"/>
</dbReference>
<dbReference type="InterPro" id="IPR017441">
    <property type="entry name" value="Protein_kinase_ATP_BS"/>
</dbReference>
<gene>
    <name evidence="9" type="ORF">PNOK_0559100</name>
</gene>
<feature type="domain" description="Protein kinase" evidence="8">
    <location>
        <begin position="789"/>
        <end position="1064"/>
    </location>
</feature>
<dbReference type="InterPro" id="IPR011009">
    <property type="entry name" value="Kinase-like_dom_sf"/>
</dbReference>
<evidence type="ECO:0000256" key="4">
    <source>
        <dbReference type="ARBA" id="ARBA00022840"/>
    </source>
</evidence>
<dbReference type="STRING" id="2282107.A0A286UGS9"/>
<evidence type="ECO:0000256" key="7">
    <source>
        <dbReference type="SAM" id="MobiDB-lite"/>
    </source>
</evidence>
<feature type="region of interest" description="Disordered" evidence="7">
    <location>
        <begin position="566"/>
        <end position="786"/>
    </location>
</feature>
<comment type="caution">
    <text evidence="9">The sequence shown here is derived from an EMBL/GenBank/DDBJ whole genome shotgun (WGS) entry which is preliminary data.</text>
</comment>
<feature type="compositionally biased region" description="Low complexity" evidence="7">
    <location>
        <begin position="662"/>
        <end position="682"/>
    </location>
</feature>
<comment type="similarity">
    <text evidence="5">Belongs to the protein kinase superfamily. Ser/Thr protein kinase family. GCN2 subfamily.</text>
</comment>
<dbReference type="GO" id="GO:0004672">
    <property type="term" value="F:protein kinase activity"/>
    <property type="evidence" value="ECO:0007669"/>
    <property type="project" value="InterPro"/>
</dbReference>
<dbReference type="PROSITE" id="PS00108">
    <property type="entry name" value="PROTEIN_KINASE_ST"/>
    <property type="match status" value="1"/>
</dbReference>
<name>A0A286UGS9_9AGAM</name>
<dbReference type="InterPro" id="IPR008271">
    <property type="entry name" value="Ser/Thr_kinase_AS"/>
</dbReference>
<dbReference type="PANTHER" id="PTHR11042">
    <property type="entry name" value="EUKARYOTIC TRANSLATION INITIATION FACTOR 2-ALPHA KINASE EIF2-ALPHA KINASE -RELATED"/>
    <property type="match status" value="1"/>
</dbReference>
<dbReference type="PROSITE" id="PS00107">
    <property type="entry name" value="PROTEIN_KINASE_ATP"/>
    <property type="match status" value="1"/>
</dbReference>
<dbReference type="AlphaFoldDB" id="A0A286UGS9"/>
<dbReference type="Pfam" id="PF00069">
    <property type="entry name" value="Pkinase"/>
    <property type="match status" value="1"/>
</dbReference>
<accession>A0A286UGS9</accession>
<dbReference type="GO" id="GO:0005634">
    <property type="term" value="C:nucleus"/>
    <property type="evidence" value="ECO:0007669"/>
    <property type="project" value="TreeGrafter"/>
</dbReference>
<keyword evidence="3 9" id="KW-0418">Kinase</keyword>
<feature type="compositionally biased region" description="Polar residues" evidence="7">
    <location>
        <begin position="301"/>
        <end position="310"/>
    </location>
</feature>
<dbReference type="GO" id="GO:0005737">
    <property type="term" value="C:cytoplasm"/>
    <property type="evidence" value="ECO:0007669"/>
    <property type="project" value="TreeGrafter"/>
</dbReference>
<keyword evidence="2 6" id="KW-0547">Nucleotide-binding</keyword>
<sequence>MHDSHFVAGHSPCRQFSATPPRKQPYLLLTPSPLRRRTDCNLDFDSAMQLDFEDFSSAAGFSTPFHSKPNRVSSPKNRHRPRPLLDQPMSKRNQNILPEDDEGLFLRSSTGHTSLPLWSPDRLLFDHVEGPKTISKINFSHAPKRKINHVSSSPSSKRGLTPIHIHPANDEENGTLKRFATLAPLPAPKFLRKRGSAGSNIGGQVDTLSQMQLSDRPIECDTDSGSESEFSIVKVRRTSKQDRPSTAAQEAAASLPLDGHINKRRTRTRPASLEFISAPSPVKSPRKRATSKVRASHRRSGSTILTSETGSSMLTTKLPERTRIGLDRVASSATLFFGPKIGSPAGKSRSKLSQPDDPVPPSTPVKADDDVFGLLSPDDSFTNAFSKAPGETSFFPINVISGSPSPRRIPTKFKQTSVVTSDDEMDECIQPVLDNLAKPDSLPRLQTGASTLAQPSGGYSTSTSSEETLLDDGVLTPSHEQSRDMSWLDCSAETSVMDDFIVKTLEAGTKDSSICVEKRPPGTPQKRNKTAFLKVDPIQRPWASAFTDKLDRVPLFGEKLTSPNFETITNSGGSSAGDLSIPRNMKSSGKPRKSCPGNLKVPNTDGRRVSGLTRMLSSGSTASDVDVSPCDSPLHPFRNRTYGDMGIGRPNAIKASQHLSRRSSSGTFSTTSDASDATTMGTPTRRRDSQFLVPMLPLRPQTKFPGKSHPSQTPARNQTPHPIKRVSISRRPASPYTHPAHPDYPKGAHGTRFGTPGVSKSKHQPEPRKSSVKKQPRPFESPGRFDRDFVEVDKIGAGEFGSAMKVRYKNDTDEDRVFAVKISKRFEGNRHRSRLREEVEVLQHLAASSGPTFHPNILGYVDSWEQDDQLYILTELCEFGNFERFLSEFGHHFARLEEARVWKIFADICSGLRFMHSNNVVHFDLKPANVFITSAGRFKIGDFGMASIWPRPPKDLDGSVDFSSRLHGFEREGDKMYLAAEVLQGRYGKETDIFSFGMMMLETATNIVVPAQGDLWHKLREEDFSPVDGLNECSTTLVQLIASMMRKDPSARPSAEEIHSHAVITRARTRMETVLNELRDQGETRTEMLFKCSPLAGVDEAFLSEILGPEANTNVEEMDLSN</sequence>
<dbReference type="InterPro" id="IPR050339">
    <property type="entry name" value="CC_SR_Kinase"/>
</dbReference>
<feature type="region of interest" description="Disordered" evidence="7">
    <location>
        <begin position="1"/>
        <end position="25"/>
    </location>
</feature>
<dbReference type="EMBL" id="NBII01000005">
    <property type="protein sequence ID" value="PAV18748.1"/>
    <property type="molecule type" value="Genomic_DNA"/>
</dbReference>
<keyword evidence="1" id="KW-0808">Transferase</keyword>